<keyword evidence="6" id="KW-1185">Reference proteome</keyword>
<dbReference type="GO" id="GO:1901982">
    <property type="term" value="F:maltose binding"/>
    <property type="evidence" value="ECO:0007669"/>
    <property type="project" value="TreeGrafter"/>
</dbReference>
<organism evidence="5 6">
    <name type="scientific">Devosia subaequoris</name>
    <dbReference type="NCBI Taxonomy" id="395930"/>
    <lineage>
        <taxon>Bacteria</taxon>
        <taxon>Pseudomonadati</taxon>
        <taxon>Pseudomonadota</taxon>
        <taxon>Alphaproteobacteria</taxon>
        <taxon>Hyphomicrobiales</taxon>
        <taxon>Devosiaceae</taxon>
        <taxon>Devosia</taxon>
    </lineage>
</organism>
<keyword evidence="3 4" id="KW-0732">Signal</keyword>
<evidence type="ECO:0000256" key="2">
    <source>
        <dbReference type="ARBA" id="ARBA00022448"/>
    </source>
</evidence>
<dbReference type="GO" id="GO:0015768">
    <property type="term" value="P:maltose transport"/>
    <property type="evidence" value="ECO:0007669"/>
    <property type="project" value="TreeGrafter"/>
</dbReference>
<dbReference type="EMBL" id="JACIEW010000001">
    <property type="protein sequence ID" value="MBB4051230.1"/>
    <property type="molecule type" value="Genomic_DNA"/>
</dbReference>
<evidence type="ECO:0000256" key="1">
    <source>
        <dbReference type="ARBA" id="ARBA00008520"/>
    </source>
</evidence>
<evidence type="ECO:0000313" key="5">
    <source>
        <dbReference type="EMBL" id="MBB4051230.1"/>
    </source>
</evidence>
<dbReference type="Proteomes" id="UP000547011">
    <property type="component" value="Unassembled WGS sequence"/>
</dbReference>
<dbReference type="GO" id="GO:0042956">
    <property type="term" value="P:maltodextrin transmembrane transport"/>
    <property type="evidence" value="ECO:0007669"/>
    <property type="project" value="TreeGrafter"/>
</dbReference>
<protein>
    <submittedName>
        <fullName evidence="5">Multiple sugar transport system substrate-binding protein</fullName>
    </submittedName>
</protein>
<dbReference type="Gene3D" id="3.40.190.10">
    <property type="entry name" value="Periplasmic binding protein-like II"/>
    <property type="match status" value="1"/>
</dbReference>
<name>A0A7W6IKH3_9HYPH</name>
<dbReference type="GO" id="GO:0055052">
    <property type="term" value="C:ATP-binding cassette (ABC) transporter complex, substrate-binding subunit-containing"/>
    <property type="evidence" value="ECO:0007669"/>
    <property type="project" value="TreeGrafter"/>
</dbReference>
<gene>
    <name evidence="5" type="ORF">GGR20_000848</name>
</gene>
<keyword evidence="2" id="KW-0813">Transport</keyword>
<comment type="similarity">
    <text evidence="1">Belongs to the bacterial solute-binding protein 1 family.</text>
</comment>
<keyword evidence="5" id="KW-0762">Sugar transport</keyword>
<feature type="chain" id="PRO_5030558752" evidence="4">
    <location>
        <begin position="24"/>
        <end position="425"/>
    </location>
</feature>
<proteinExistence type="inferred from homology"/>
<dbReference type="AlphaFoldDB" id="A0A7W6IKH3"/>
<evidence type="ECO:0000256" key="4">
    <source>
        <dbReference type="SAM" id="SignalP"/>
    </source>
</evidence>
<dbReference type="PANTHER" id="PTHR30061:SF50">
    <property type="entry name" value="MALTOSE_MALTODEXTRIN-BINDING PERIPLASMIC PROTEIN"/>
    <property type="match status" value="1"/>
</dbReference>
<feature type="signal peptide" evidence="4">
    <location>
        <begin position="1"/>
        <end position="23"/>
    </location>
</feature>
<comment type="caution">
    <text evidence="5">The sequence shown here is derived from an EMBL/GenBank/DDBJ whole genome shotgun (WGS) entry which is preliminary data.</text>
</comment>
<evidence type="ECO:0000313" key="6">
    <source>
        <dbReference type="Proteomes" id="UP000547011"/>
    </source>
</evidence>
<sequence length="425" mass="45681">MTKTIKRLALVSTALMALTSAAAAQQTVVWWDFLAGGDGVRMKALIDAFNEEHAGEITIEGTTLEWGTPFYTKLQTSAAIGEGPDIATYHLSRIPLAVDSGTLAEISDEDLASVGLSDDSFTAAAAQAAKVDGTRYAVPFDQHGLILYYNKEMLDEAGMLDENGMPTGLDGMENFEAALAQFTTDDGKYGLSMPTGDRYRAVYSFFGQQGGTMFDAEAGGFFPTDEDVNKLATATETMKRWVDNGWTPAQIESPAALAQFTSGQAAFFIMGNWEVPTFTDLAAKGELFEWGAVELPVLFDQPAAWSDSHAFVIPANAGQEDDPEKRAAVMEVIAWMDKNSLDWAGAGHIPAYNEVRESEGFASMKPQSDYAGFADTAVFDPRTVLAGPAAPLGDAWSNFINPATTGELDPADAAMEMRDDLNSQL</sequence>
<dbReference type="RefSeq" id="WP_183309943.1">
    <property type="nucleotide sequence ID" value="NZ_JACIEW010000001.1"/>
</dbReference>
<dbReference type="PANTHER" id="PTHR30061">
    <property type="entry name" value="MALTOSE-BINDING PERIPLASMIC PROTEIN"/>
    <property type="match status" value="1"/>
</dbReference>
<evidence type="ECO:0000256" key="3">
    <source>
        <dbReference type="ARBA" id="ARBA00022729"/>
    </source>
</evidence>
<dbReference type="SUPFAM" id="SSF53850">
    <property type="entry name" value="Periplasmic binding protein-like II"/>
    <property type="match status" value="1"/>
</dbReference>
<accession>A0A7W6IKH3</accession>
<reference evidence="5 6" key="1">
    <citation type="submission" date="2020-08" db="EMBL/GenBank/DDBJ databases">
        <title>Genomic Encyclopedia of Type Strains, Phase IV (KMG-IV): sequencing the most valuable type-strain genomes for metagenomic binning, comparative biology and taxonomic classification.</title>
        <authorList>
            <person name="Goeker M."/>
        </authorList>
    </citation>
    <scope>NUCLEOTIDE SEQUENCE [LARGE SCALE GENOMIC DNA]</scope>
    <source>
        <strain evidence="5 6">DSM 23447</strain>
    </source>
</reference>